<reference evidence="1 2" key="1">
    <citation type="submission" date="2022-05" db="EMBL/GenBank/DDBJ databases">
        <authorList>
            <consortium name="Genoscope - CEA"/>
            <person name="William W."/>
        </authorList>
    </citation>
    <scope>NUCLEOTIDE SEQUENCE [LARGE SCALE GENOMIC DNA]</scope>
</reference>
<dbReference type="Proteomes" id="UP001159427">
    <property type="component" value="Unassembled WGS sequence"/>
</dbReference>
<evidence type="ECO:0000313" key="1">
    <source>
        <dbReference type="EMBL" id="CAH3024099.1"/>
    </source>
</evidence>
<name>A0ABN8M3D2_9CNID</name>
<gene>
    <name evidence="1" type="ORF">PEVE_00021591</name>
</gene>
<dbReference type="EMBL" id="CALNXI010000289">
    <property type="protein sequence ID" value="CAH3024099.1"/>
    <property type="molecule type" value="Genomic_DNA"/>
</dbReference>
<proteinExistence type="predicted"/>
<protein>
    <submittedName>
        <fullName evidence="1">Uncharacterized protein</fullName>
    </submittedName>
</protein>
<comment type="caution">
    <text evidence="1">The sequence shown here is derived from an EMBL/GenBank/DDBJ whole genome shotgun (WGS) entry which is preliminary data.</text>
</comment>
<feature type="non-terminal residue" evidence="1">
    <location>
        <position position="175"/>
    </location>
</feature>
<evidence type="ECO:0000313" key="2">
    <source>
        <dbReference type="Proteomes" id="UP001159427"/>
    </source>
</evidence>
<organism evidence="1 2">
    <name type="scientific">Porites evermanni</name>
    <dbReference type="NCBI Taxonomy" id="104178"/>
    <lineage>
        <taxon>Eukaryota</taxon>
        <taxon>Metazoa</taxon>
        <taxon>Cnidaria</taxon>
        <taxon>Anthozoa</taxon>
        <taxon>Hexacorallia</taxon>
        <taxon>Scleractinia</taxon>
        <taxon>Fungiina</taxon>
        <taxon>Poritidae</taxon>
        <taxon>Porites</taxon>
    </lineage>
</organism>
<sequence length="175" mass="20237">KWIGRNVSFSLSNSNTSSQDRCKESGKTVTVHWIRHGSANFSRCYEWAITEESSENESKSCRKKFFTEAFRDMTQQQGSGKVYKRKRKANSVNRSWEEYTLINNALHSIIKQFTIKINETLVTEQSDTQAYNAYIKTLLNFTDQAKKSYLTKALYYKDTAGHMDEVDNTADRNLG</sequence>
<accession>A0ABN8M3D2</accession>
<feature type="non-terminal residue" evidence="1">
    <location>
        <position position="1"/>
    </location>
</feature>
<keyword evidence="2" id="KW-1185">Reference proteome</keyword>